<evidence type="ECO:0000313" key="2">
    <source>
        <dbReference type="EMBL" id="OCH86774.1"/>
    </source>
</evidence>
<name>A0A8E2ARS2_9APHY</name>
<reference evidence="2 3" key="1">
    <citation type="submission" date="2016-07" db="EMBL/GenBank/DDBJ databases">
        <title>Draft genome of the white-rot fungus Obba rivulosa 3A-2.</title>
        <authorList>
            <consortium name="DOE Joint Genome Institute"/>
            <person name="Miettinen O."/>
            <person name="Riley R."/>
            <person name="Acob R."/>
            <person name="Barry K."/>
            <person name="Cullen D."/>
            <person name="De Vries R."/>
            <person name="Hainaut M."/>
            <person name="Hatakka A."/>
            <person name="Henrissat B."/>
            <person name="Hilden K."/>
            <person name="Kuo R."/>
            <person name="Labutti K."/>
            <person name="Lipzen A."/>
            <person name="Makela M.R."/>
            <person name="Sandor L."/>
            <person name="Spatafora J.W."/>
            <person name="Grigoriev I.V."/>
            <person name="Hibbett D.S."/>
        </authorList>
    </citation>
    <scope>NUCLEOTIDE SEQUENCE [LARGE SCALE GENOMIC DNA]</scope>
    <source>
        <strain evidence="2 3">3A-2</strain>
    </source>
</reference>
<feature type="region of interest" description="Disordered" evidence="1">
    <location>
        <begin position="178"/>
        <end position="200"/>
    </location>
</feature>
<accession>A0A8E2ARS2</accession>
<dbReference type="AlphaFoldDB" id="A0A8E2ARS2"/>
<evidence type="ECO:0000256" key="1">
    <source>
        <dbReference type="SAM" id="MobiDB-lite"/>
    </source>
</evidence>
<sequence length="658" mass="74544">MSTIVPPMSLSLEHTAISEARSSALAELEAVDVNALGNIASPIGTRISRVEDNVDMMCADEDYTRVQMRREEVLDPPMGCDLGSQVYHEQRSSAVLLHPQVDETATKNQETSLLYTPIPLAYENLERSVPIDIPLPLSSPPRPNLRDYVSAPSSSITQLPDVQDSCKYSDIGLKRTEEHLPHANPHTPSVRSSHSTPKAMAEDASLNAFRELGPLVDVFLVTPESKFDPGLASGVCKTVEEARFLLMKHWNRVQRELYGSHPKTLDAQDMDGCDCPACRIPTFKEVKIAEEEEWVQRRNRNKPVSNSPSPLPHVEMWWHVIQMIDDHRTLLACGCTCSSLRDICRRRIDHFRRVVLDDKQDVYLLHDRLHRNPMLAHFMRTANVFNASQLIEFLVEFMGKMPHINHLYVYCGGHSAGPCSLMSRALHAWKSVTMLALNDMEFPNFISICRVICALPSLRDLTLHRVSCCGRQGYSLTNMAFARCLQIEQLKVSGFPHWYLFTAPQLSRTITTLYIWVRGCLLGESVPSLQVHPIALLDNLQTFHCHVELDESAEALNNALPVFLSQMHHSTISSMALSFRRHHQLEEPQRLFGSGAEMSMHCLQALDKVLTSSHFSLLEAVYITIDNLHIADFVYLRSKKHLLFPLLRVRRILTFHIT</sequence>
<dbReference type="EMBL" id="KV722512">
    <property type="protein sequence ID" value="OCH86774.1"/>
    <property type="molecule type" value="Genomic_DNA"/>
</dbReference>
<organism evidence="2 3">
    <name type="scientific">Obba rivulosa</name>
    <dbReference type="NCBI Taxonomy" id="1052685"/>
    <lineage>
        <taxon>Eukaryota</taxon>
        <taxon>Fungi</taxon>
        <taxon>Dikarya</taxon>
        <taxon>Basidiomycota</taxon>
        <taxon>Agaricomycotina</taxon>
        <taxon>Agaricomycetes</taxon>
        <taxon>Polyporales</taxon>
        <taxon>Gelatoporiaceae</taxon>
        <taxon>Obba</taxon>
    </lineage>
</organism>
<keyword evidence="3" id="KW-1185">Reference proteome</keyword>
<dbReference type="Proteomes" id="UP000250043">
    <property type="component" value="Unassembled WGS sequence"/>
</dbReference>
<proteinExistence type="predicted"/>
<evidence type="ECO:0000313" key="3">
    <source>
        <dbReference type="Proteomes" id="UP000250043"/>
    </source>
</evidence>
<gene>
    <name evidence="2" type="ORF">OBBRIDRAFT_890238</name>
</gene>
<dbReference type="SUPFAM" id="SSF52047">
    <property type="entry name" value="RNI-like"/>
    <property type="match status" value="1"/>
</dbReference>
<protein>
    <submittedName>
        <fullName evidence="2">Uncharacterized protein</fullName>
    </submittedName>
</protein>
<feature type="compositionally biased region" description="Polar residues" evidence="1">
    <location>
        <begin position="186"/>
        <end position="196"/>
    </location>
</feature>